<evidence type="ECO:0000313" key="3">
    <source>
        <dbReference type="Proteomes" id="UP000217257"/>
    </source>
</evidence>
<evidence type="ECO:0000256" key="1">
    <source>
        <dbReference type="SAM" id="MobiDB-lite"/>
    </source>
</evidence>
<name>A0A250J4A1_9BACT</name>
<dbReference type="RefSeq" id="WP_157758561.1">
    <property type="nucleotide sequence ID" value="NZ_CP022098.1"/>
</dbReference>
<accession>A0A250J4A1</accession>
<gene>
    <name evidence="2" type="ORF">CYFUS_004220</name>
</gene>
<dbReference type="KEGG" id="cfus:CYFUS_004220"/>
<protein>
    <submittedName>
        <fullName evidence="2">Uncharacterized protein</fullName>
    </submittedName>
</protein>
<reference evidence="2 3" key="1">
    <citation type="submission" date="2017-06" db="EMBL/GenBank/DDBJ databases">
        <title>Sequencing and comparative analysis of myxobacterial genomes.</title>
        <authorList>
            <person name="Rupp O."/>
            <person name="Goesmann A."/>
            <person name="Sogaard-Andersen L."/>
        </authorList>
    </citation>
    <scope>NUCLEOTIDE SEQUENCE [LARGE SCALE GENOMIC DNA]</scope>
    <source>
        <strain evidence="2 3">DSM 52655</strain>
    </source>
</reference>
<feature type="region of interest" description="Disordered" evidence="1">
    <location>
        <begin position="1"/>
        <end position="25"/>
    </location>
</feature>
<dbReference type="Proteomes" id="UP000217257">
    <property type="component" value="Chromosome"/>
</dbReference>
<organism evidence="2 3">
    <name type="scientific">Cystobacter fuscus</name>
    <dbReference type="NCBI Taxonomy" id="43"/>
    <lineage>
        <taxon>Bacteria</taxon>
        <taxon>Pseudomonadati</taxon>
        <taxon>Myxococcota</taxon>
        <taxon>Myxococcia</taxon>
        <taxon>Myxococcales</taxon>
        <taxon>Cystobacterineae</taxon>
        <taxon>Archangiaceae</taxon>
        <taxon>Cystobacter</taxon>
    </lineage>
</organism>
<feature type="compositionally biased region" description="Basic and acidic residues" evidence="1">
    <location>
        <begin position="7"/>
        <end position="16"/>
    </location>
</feature>
<proteinExistence type="predicted"/>
<sequence length="48" mass="5437">MSSSDAKSPEKKTVKETRRRLATQGVKLQTGTPMKIIVKKKRPYLFSS</sequence>
<dbReference type="AlphaFoldDB" id="A0A250J4A1"/>
<evidence type="ECO:0000313" key="2">
    <source>
        <dbReference type="EMBL" id="ATB38785.1"/>
    </source>
</evidence>
<dbReference type="EMBL" id="CP022098">
    <property type="protein sequence ID" value="ATB38785.1"/>
    <property type="molecule type" value="Genomic_DNA"/>
</dbReference>